<keyword evidence="2 3" id="KW-0732">Signal</keyword>
<dbReference type="PANTHER" id="PTHR30035:SF3">
    <property type="entry name" value="INTERMEMBRANE PHOSPHOLIPID TRANSPORT SYSTEM LIPOPROTEIN MLAA"/>
    <property type="match status" value="1"/>
</dbReference>
<dbReference type="Pfam" id="PF04333">
    <property type="entry name" value="MlaA"/>
    <property type="match status" value="1"/>
</dbReference>
<feature type="signal peptide" evidence="3">
    <location>
        <begin position="1"/>
        <end position="24"/>
    </location>
</feature>
<keyword evidence="5" id="KW-1185">Reference proteome</keyword>
<name>A0ABW5U6Q5_9RHOB</name>
<gene>
    <name evidence="4" type="ORF">ACFSUD_15675</name>
</gene>
<dbReference type="PANTHER" id="PTHR30035">
    <property type="entry name" value="LIPOPROTEIN VACJ-RELATED"/>
    <property type="match status" value="1"/>
</dbReference>
<sequence>MFVRKPSAAIARGILCAVAALSIAACSSAPNPSTQPGVHDPFEAQNRKVHAFNKSLAGKGKGGGLARAVPEEFQHVIHNVAENLSLPQAAVNALLQGNLRGTGLATYRFAVNTVVGIGGIADVASEFGVPEYETDFGETLHVWGVGEGAYLELPFFGPSTQRDTAGRVVDLFTNPLSYRLDSPEKYVGTVTGLTDKALKNSRRGPAIRQVLNNSADSYAQARLIYLQKRRHELQRGEDRVMTYDDPYAE</sequence>
<comment type="caution">
    <text evidence="4">The sequence shown here is derived from an EMBL/GenBank/DDBJ whole genome shotgun (WGS) entry which is preliminary data.</text>
</comment>
<dbReference type="RefSeq" id="WP_386375449.1">
    <property type="nucleotide sequence ID" value="NZ_JBHUMP010000016.1"/>
</dbReference>
<dbReference type="EMBL" id="JBHUMP010000016">
    <property type="protein sequence ID" value="MFD2741023.1"/>
    <property type="molecule type" value="Genomic_DNA"/>
</dbReference>
<evidence type="ECO:0000313" key="4">
    <source>
        <dbReference type="EMBL" id="MFD2741023.1"/>
    </source>
</evidence>
<feature type="chain" id="PRO_5046676602" evidence="3">
    <location>
        <begin position="25"/>
        <end position="249"/>
    </location>
</feature>
<evidence type="ECO:0000256" key="2">
    <source>
        <dbReference type="ARBA" id="ARBA00022729"/>
    </source>
</evidence>
<comment type="similarity">
    <text evidence="1">Belongs to the MlaA family.</text>
</comment>
<organism evidence="4 5">
    <name type="scientific">Sulfitobacter aestuarii</name>
    <dbReference type="NCBI Taxonomy" id="2161676"/>
    <lineage>
        <taxon>Bacteria</taxon>
        <taxon>Pseudomonadati</taxon>
        <taxon>Pseudomonadota</taxon>
        <taxon>Alphaproteobacteria</taxon>
        <taxon>Rhodobacterales</taxon>
        <taxon>Roseobacteraceae</taxon>
        <taxon>Sulfitobacter</taxon>
    </lineage>
</organism>
<dbReference type="Proteomes" id="UP001597474">
    <property type="component" value="Unassembled WGS sequence"/>
</dbReference>
<proteinExistence type="inferred from homology"/>
<evidence type="ECO:0000256" key="1">
    <source>
        <dbReference type="ARBA" id="ARBA00010634"/>
    </source>
</evidence>
<dbReference type="PROSITE" id="PS51257">
    <property type="entry name" value="PROKAR_LIPOPROTEIN"/>
    <property type="match status" value="1"/>
</dbReference>
<reference evidence="5" key="1">
    <citation type="journal article" date="2019" name="Int. J. Syst. Evol. Microbiol.">
        <title>The Global Catalogue of Microorganisms (GCM) 10K type strain sequencing project: providing services to taxonomists for standard genome sequencing and annotation.</title>
        <authorList>
            <consortium name="The Broad Institute Genomics Platform"/>
            <consortium name="The Broad Institute Genome Sequencing Center for Infectious Disease"/>
            <person name="Wu L."/>
            <person name="Ma J."/>
        </authorList>
    </citation>
    <scope>NUCLEOTIDE SEQUENCE [LARGE SCALE GENOMIC DNA]</scope>
    <source>
        <strain evidence="5">TISTR 2562</strain>
    </source>
</reference>
<keyword evidence="4" id="KW-0449">Lipoprotein</keyword>
<accession>A0ABW5U6Q5</accession>
<evidence type="ECO:0000313" key="5">
    <source>
        <dbReference type="Proteomes" id="UP001597474"/>
    </source>
</evidence>
<dbReference type="PRINTS" id="PR01805">
    <property type="entry name" value="VACJLIPOPROT"/>
</dbReference>
<evidence type="ECO:0000256" key="3">
    <source>
        <dbReference type="SAM" id="SignalP"/>
    </source>
</evidence>
<protein>
    <submittedName>
        <fullName evidence="4">VacJ family lipoprotein</fullName>
    </submittedName>
</protein>
<dbReference type="InterPro" id="IPR007428">
    <property type="entry name" value="MlaA"/>
</dbReference>